<evidence type="ECO:0000313" key="6">
    <source>
        <dbReference type="Proteomes" id="UP000631114"/>
    </source>
</evidence>
<proteinExistence type="predicted"/>
<dbReference type="GO" id="GO:0004672">
    <property type="term" value="F:protein kinase activity"/>
    <property type="evidence" value="ECO:0007669"/>
    <property type="project" value="InterPro"/>
</dbReference>
<dbReference type="EMBL" id="JADFTS010000006">
    <property type="protein sequence ID" value="KAF9600629.1"/>
    <property type="molecule type" value="Genomic_DNA"/>
</dbReference>
<feature type="domain" description="Protein kinase" evidence="4">
    <location>
        <begin position="1"/>
        <end position="212"/>
    </location>
</feature>
<keyword evidence="3" id="KW-0833">Ubl conjugation pathway</keyword>
<sequence>MKLASLRMQSFFEEAALAITKMQKLGAYPESGCLVYEYMENGSLEERLFRRGGTPRIPWWTRFKIAAEIATGLLFLHQTKPDPLVHRDFKPCNILLDHNYVTKISDVGLACLVPPSMANMVTQYHMTSTVGTFCYVDPEYQQTGMLGTKSDIYSLGIMLLQLITAKPAMGLTHNVERSIERGTFGGLLDPAVPDWQMEETLAFAKRTSRCRS</sequence>
<dbReference type="AlphaFoldDB" id="A0A835HJI9"/>
<organism evidence="5 6">
    <name type="scientific">Coptis chinensis</name>
    <dbReference type="NCBI Taxonomy" id="261450"/>
    <lineage>
        <taxon>Eukaryota</taxon>
        <taxon>Viridiplantae</taxon>
        <taxon>Streptophyta</taxon>
        <taxon>Embryophyta</taxon>
        <taxon>Tracheophyta</taxon>
        <taxon>Spermatophyta</taxon>
        <taxon>Magnoliopsida</taxon>
        <taxon>Ranunculales</taxon>
        <taxon>Ranunculaceae</taxon>
        <taxon>Coptidoideae</taxon>
        <taxon>Coptis</taxon>
    </lineage>
</organism>
<dbReference type="Proteomes" id="UP000631114">
    <property type="component" value="Unassembled WGS sequence"/>
</dbReference>
<evidence type="ECO:0000313" key="5">
    <source>
        <dbReference type="EMBL" id="KAF9600629.1"/>
    </source>
</evidence>
<dbReference type="SUPFAM" id="SSF56112">
    <property type="entry name" value="Protein kinase-like (PK-like)"/>
    <property type="match status" value="1"/>
</dbReference>
<dbReference type="GO" id="GO:0061630">
    <property type="term" value="F:ubiquitin protein ligase activity"/>
    <property type="evidence" value="ECO:0007669"/>
    <property type="project" value="UniProtKB-EC"/>
</dbReference>
<dbReference type="PROSITE" id="PS50011">
    <property type="entry name" value="PROTEIN_KINASE_DOM"/>
    <property type="match status" value="1"/>
</dbReference>
<dbReference type="PANTHER" id="PTHR45647:SF93">
    <property type="entry name" value="KINASE WITH ADENINE NUCLEOTIDE ALPHA HYDROLASES-LIKE DOMAIN-CONTAINING PROTEIN"/>
    <property type="match status" value="1"/>
</dbReference>
<evidence type="ECO:0000256" key="3">
    <source>
        <dbReference type="ARBA" id="ARBA00022786"/>
    </source>
</evidence>
<dbReference type="EC" id="2.3.2.27" evidence="2"/>
<dbReference type="InterPro" id="IPR051348">
    <property type="entry name" value="U-box_ubiquitin_ligases"/>
</dbReference>
<protein>
    <recommendedName>
        <fullName evidence="2">RING-type E3 ubiquitin transferase</fullName>
        <ecNumber evidence="2">2.3.2.27</ecNumber>
    </recommendedName>
</protein>
<evidence type="ECO:0000256" key="1">
    <source>
        <dbReference type="ARBA" id="ARBA00000900"/>
    </source>
</evidence>
<comment type="caution">
    <text evidence="5">The sequence shown here is derived from an EMBL/GenBank/DDBJ whole genome shotgun (WGS) entry which is preliminary data.</text>
</comment>
<evidence type="ECO:0000256" key="2">
    <source>
        <dbReference type="ARBA" id="ARBA00012483"/>
    </source>
</evidence>
<dbReference type="Pfam" id="PF00069">
    <property type="entry name" value="Pkinase"/>
    <property type="match status" value="1"/>
</dbReference>
<dbReference type="PANTHER" id="PTHR45647">
    <property type="entry name" value="OS02G0152300 PROTEIN"/>
    <property type="match status" value="1"/>
</dbReference>
<accession>A0A835HJI9</accession>
<dbReference type="GO" id="GO:0005524">
    <property type="term" value="F:ATP binding"/>
    <property type="evidence" value="ECO:0007669"/>
    <property type="project" value="InterPro"/>
</dbReference>
<dbReference type="InterPro" id="IPR011009">
    <property type="entry name" value="Kinase-like_dom_sf"/>
</dbReference>
<name>A0A835HJI9_9MAGN</name>
<keyword evidence="6" id="KW-1185">Reference proteome</keyword>
<dbReference type="Gene3D" id="1.10.510.10">
    <property type="entry name" value="Transferase(Phosphotransferase) domain 1"/>
    <property type="match status" value="1"/>
</dbReference>
<dbReference type="OrthoDB" id="4062651at2759"/>
<gene>
    <name evidence="5" type="ORF">IFM89_011212</name>
</gene>
<reference evidence="5 6" key="1">
    <citation type="submission" date="2020-10" db="EMBL/GenBank/DDBJ databases">
        <title>The Coptis chinensis genome and diversification of protoberbering-type alkaloids.</title>
        <authorList>
            <person name="Wang B."/>
            <person name="Shu S."/>
            <person name="Song C."/>
            <person name="Liu Y."/>
        </authorList>
    </citation>
    <scope>NUCLEOTIDE SEQUENCE [LARGE SCALE GENOMIC DNA]</scope>
    <source>
        <strain evidence="5">HL-2020</strain>
        <tissue evidence="5">Leaf</tissue>
    </source>
</reference>
<dbReference type="InterPro" id="IPR008271">
    <property type="entry name" value="Ser/Thr_kinase_AS"/>
</dbReference>
<dbReference type="InterPro" id="IPR000719">
    <property type="entry name" value="Prot_kinase_dom"/>
</dbReference>
<evidence type="ECO:0000259" key="4">
    <source>
        <dbReference type="PROSITE" id="PS50011"/>
    </source>
</evidence>
<comment type="catalytic activity">
    <reaction evidence="1">
        <text>S-ubiquitinyl-[E2 ubiquitin-conjugating enzyme]-L-cysteine + [acceptor protein]-L-lysine = [E2 ubiquitin-conjugating enzyme]-L-cysteine + N(6)-ubiquitinyl-[acceptor protein]-L-lysine.</text>
        <dbReference type="EC" id="2.3.2.27"/>
    </reaction>
</comment>
<dbReference type="PROSITE" id="PS00108">
    <property type="entry name" value="PROTEIN_KINASE_ST"/>
    <property type="match status" value="1"/>
</dbReference>